<reference evidence="1 2" key="1">
    <citation type="journal article" date="2021" name="Commun. Biol.">
        <title>The genome of Shorea leprosula (Dipterocarpaceae) highlights the ecological relevance of drought in aseasonal tropical rainforests.</title>
        <authorList>
            <person name="Ng K.K.S."/>
            <person name="Kobayashi M.J."/>
            <person name="Fawcett J.A."/>
            <person name="Hatakeyama M."/>
            <person name="Paape T."/>
            <person name="Ng C.H."/>
            <person name="Ang C.C."/>
            <person name="Tnah L.H."/>
            <person name="Lee C.T."/>
            <person name="Nishiyama T."/>
            <person name="Sese J."/>
            <person name="O'Brien M.J."/>
            <person name="Copetti D."/>
            <person name="Mohd Noor M.I."/>
            <person name="Ong R.C."/>
            <person name="Putra M."/>
            <person name="Sireger I.Z."/>
            <person name="Indrioko S."/>
            <person name="Kosugi Y."/>
            <person name="Izuno A."/>
            <person name="Isagi Y."/>
            <person name="Lee S.L."/>
            <person name="Shimizu K.K."/>
        </authorList>
    </citation>
    <scope>NUCLEOTIDE SEQUENCE [LARGE SCALE GENOMIC DNA]</scope>
    <source>
        <strain evidence="1">214</strain>
    </source>
</reference>
<dbReference type="Proteomes" id="UP001054252">
    <property type="component" value="Unassembled WGS sequence"/>
</dbReference>
<evidence type="ECO:0000313" key="2">
    <source>
        <dbReference type="Proteomes" id="UP001054252"/>
    </source>
</evidence>
<sequence length="239" mass="25669">MKSRVEFVIFIGEIGVQEVRGFGAEQGWCRGRARGASAGEGEGEGEGLGHGKGRGVVLREVRGPSVEQGWCREWARGTSAGVGEGEGEGLGHGKGRSKGRGVVQQETSLGAAGGWFGWTLCFPDLEAFVFLHMLSVIFLSETLRSNIAMPLFCLDLGYQSGNHWRLIGFFSRKPKEKDEVGEVATRETAFSVSKGALVPLLKFGNKGLQRIAIVRAWLGAHGDKGGAWVCMEVHGPPID</sequence>
<name>A0AAV5JLL7_9ROSI</name>
<evidence type="ECO:0000313" key="1">
    <source>
        <dbReference type="EMBL" id="GKV13306.1"/>
    </source>
</evidence>
<comment type="caution">
    <text evidence="1">The sequence shown here is derived from an EMBL/GenBank/DDBJ whole genome shotgun (WGS) entry which is preliminary data.</text>
</comment>
<gene>
    <name evidence="1" type="ORF">SLEP1_g24334</name>
</gene>
<keyword evidence="2" id="KW-1185">Reference proteome</keyword>
<protein>
    <submittedName>
        <fullName evidence="1">Uncharacterized protein</fullName>
    </submittedName>
</protein>
<dbReference type="AlphaFoldDB" id="A0AAV5JLL7"/>
<dbReference type="EMBL" id="BPVZ01000038">
    <property type="protein sequence ID" value="GKV13306.1"/>
    <property type="molecule type" value="Genomic_DNA"/>
</dbReference>
<organism evidence="1 2">
    <name type="scientific">Rubroshorea leprosula</name>
    <dbReference type="NCBI Taxonomy" id="152421"/>
    <lineage>
        <taxon>Eukaryota</taxon>
        <taxon>Viridiplantae</taxon>
        <taxon>Streptophyta</taxon>
        <taxon>Embryophyta</taxon>
        <taxon>Tracheophyta</taxon>
        <taxon>Spermatophyta</taxon>
        <taxon>Magnoliopsida</taxon>
        <taxon>eudicotyledons</taxon>
        <taxon>Gunneridae</taxon>
        <taxon>Pentapetalae</taxon>
        <taxon>rosids</taxon>
        <taxon>malvids</taxon>
        <taxon>Malvales</taxon>
        <taxon>Dipterocarpaceae</taxon>
        <taxon>Rubroshorea</taxon>
    </lineage>
</organism>
<proteinExistence type="predicted"/>
<accession>A0AAV5JLL7</accession>